<dbReference type="PANTHER" id="PTHR45835:SF104">
    <property type="entry name" value="PROTEIN NYNRIN-LIKE"/>
    <property type="match status" value="1"/>
</dbReference>
<dbReference type="PANTHER" id="PTHR45835">
    <property type="entry name" value="YALI0A06105P"/>
    <property type="match status" value="1"/>
</dbReference>
<dbReference type="InterPro" id="IPR012337">
    <property type="entry name" value="RNaseH-like_sf"/>
</dbReference>
<dbReference type="SUPFAM" id="SSF53098">
    <property type="entry name" value="Ribonuclease H-like"/>
    <property type="match status" value="1"/>
</dbReference>
<gene>
    <name evidence="1" type="ORF">glysoja_035794</name>
</gene>
<dbReference type="GO" id="GO:0003676">
    <property type="term" value="F:nucleic acid binding"/>
    <property type="evidence" value="ECO:0007669"/>
    <property type="project" value="InterPro"/>
</dbReference>
<accession>A0A0B2R2H5</accession>
<sequence>MEVANRIIEQYLGAYVHQKPATWGRYLMWADWSYNTSCHSTTGMTPFEVMYGRKPPSFPQYITGTSRIDAVDELLTQREEVFAFLRKKLSKAQNRMKETADKSRRDQKFNVGDWVLVKLRPHRQTSAAGAPYSKLAKRYYGPF</sequence>
<proteinExistence type="predicted"/>
<dbReference type="Proteomes" id="UP000053555">
    <property type="component" value="Unassembled WGS sequence"/>
</dbReference>
<dbReference type="EMBL" id="KN653868">
    <property type="protein sequence ID" value="KHN26459.1"/>
    <property type="molecule type" value="Genomic_DNA"/>
</dbReference>
<organism evidence="1">
    <name type="scientific">Glycine soja</name>
    <name type="common">Wild soybean</name>
    <dbReference type="NCBI Taxonomy" id="3848"/>
    <lineage>
        <taxon>Eukaryota</taxon>
        <taxon>Viridiplantae</taxon>
        <taxon>Streptophyta</taxon>
        <taxon>Embryophyta</taxon>
        <taxon>Tracheophyta</taxon>
        <taxon>Spermatophyta</taxon>
        <taxon>Magnoliopsida</taxon>
        <taxon>eudicotyledons</taxon>
        <taxon>Gunneridae</taxon>
        <taxon>Pentapetalae</taxon>
        <taxon>rosids</taxon>
        <taxon>fabids</taxon>
        <taxon>Fabales</taxon>
        <taxon>Fabaceae</taxon>
        <taxon>Papilionoideae</taxon>
        <taxon>50 kb inversion clade</taxon>
        <taxon>NPAAA clade</taxon>
        <taxon>indigoferoid/millettioid clade</taxon>
        <taxon>Phaseoleae</taxon>
        <taxon>Glycine</taxon>
        <taxon>Glycine subgen. Soja</taxon>
    </lineage>
</organism>
<reference evidence="1" key="1">
    <citation type="submission" date="2014-07" db="EMBL/GenBank/DDBJ databases">
        <title>Identification of a novel salt tolerance gene in wild soybean by whole-genome sequencing.</title>
        <authorList>
            <person name="Lam H.-M."/>
            <person name="Qi X."/>
            <person name="Li M.-W."/>
            <person name="Liu X."/>
            <person name="Xie M."/>
            <person name="Ni M."/>
            <person name="Xu X."/>
        </authorList>
    </citation>
    <scope>NUCLEOTIDE SEQUENCE [LARGE SCALE GENOMIC DNA]</scope>
    <source>
        <tissue evidence="1">Root</tissue>
    </source>
</reference>
<feature type="non-terminal residue" evidence="1">
    <location>
        <position position="143"/>
    </location>
</feature>
<name>A0A0B2R2H5_GLYSO</name>
<dbReference type="InterPro" id="IPR036397">
    <property type="entry name" value="RNaseH_sf"/>
</dbReference>
<evidence type="ECO:0000313" key="1">
    <source>
        <dbReference type="EMBL" id="KHN26459.1"/>
    </source>
</evidence>
<protein>
    <submittedName>
        <fullName evidence="1">Retrotransposable element Tf2 155 kDa protein type 3</fullName>
    </submittedName>
</protein>
<dbReference type="AlphaFoldDB" id="A0A0B2R2H5"/>
<dbReference type="Gene3D" id="3.30.420.10">
    <property type="entry name" value="Ribonuclease H-like superfamily/Ribonuclease H"/>
    <property type="match status" value="1"/>
</dbReference>